<keyword evidence="15" id="KW-0539">Nucleus</keyword>
<feature type="compositionally biased region" description="Polar residues" evidence="17">
    <location>
        <begin position="144"/>
        <end position="169"/>
    </location>
</feature>
<dbReference type="Gene3D" id="1.20.920.10">
    <property type="entry name" value="Bromodomain-like"/>
    <property type="match status" value="1"/>
</dbReference>
<dbReference type="GO" id="GO:0045893">
    <property type="term" value="P:positive regulation of DNA-templated transcription"/>
    <property type="evidence" value="ECO:0007669"/>
    <property type="project" value="TreeGrafter"/>
</dbReference>
<evidence type="ECO:0000256" key="15">
    <source>
        <dbReference type="ARBA" id="ARBA00023242"/>
    </source>
</evidence>
<dbReference type="InterPro" id="IPR047219">
    <property type="entry name" value="KMT2A_2B_SET"/>
</dbReference>
<keyword evidence="14" id="KW-0804">Transcription</keyword>
<dbReference type="SUPFAM" id="SSF82199">
    <property type="entry name" value="SET domain"/>
    <property type="match status" value="1"/>
</dbReference>
<dbReference type="GO" id="GO:0035097">
    <property type="term" value="C:histone methyltransferase complex"/>
    <property type="evidence" value="ECO:0007669"/>
    <property type="project" value="TreeGrafter"/>
</dbReference>
<feature type="compositionally biased region" description="Acidic residues" evidence="17">
    <location>
        <begin position="1299"/>
        <end position="1322"/>
    </location>
</feature>
<feature type="region of interest" description="Disordered" evidence="17">
    <location>
        <begin position="140"/>
        <end position="169"/>
    </location>
</feature>
<dbReference type="EC" id="2.1.1.355" evidence="2"/>
<evidence type="ECO:0000256" key="3">
    <source>
        <dbReference type="ARBA" id="ARBA00022603"/>
    </source>
</evidence>
<evidence type="ECO:0000313" key="22">
    <source>
        <dbReference type="Proteomes" id="UP000324222"/>
    </source>
</evidence>
<evidence type="ECO:0000256" key="12">
    <source>
        <dbReference type="ARBA" id="ARBA00023117"/>
    </source>
</evidence>
<evidence type="ECO:0000256" key="11">
    <source>
        <dbReference type="ARBA" id="ARBA00023015"/>
    </source>
</evidence>
<dbReference type="InterPro" id="IPR003888">
    <property type="entry name" value="FYrich_N"/>
</dbReference>
<dbReference type="PANTHER" id="PTHR45838:SF4">
    <property type="entry name" value="HISTONE-LYSINE N-METHYLTRANSFERASE TRITHORAX"/>
    <property type="match status" value="1"/>
</dbReference>
<comment type="caution">
    <text evidence="21">The sequence shown here is derived from an EMBL/GenBank/DDBJ whole genome shotgun (WGS) entry which is preliminary data.</text>
</comment>
<feature type="domain" description="Post-SET" evidence="19">
    <location>
        <begin position="2247"/>
        <end position="2263"/>
    </location>
</feature>
<evidence type="ECO:0000259" key="18">
    <source>
        <dbReference type="PROSITE" id="PS50280"/>
    </source>
</evidence>
<keyword evidence="7" id="KW-0677">Repeat</keyword>
<dbReference type="Gene3D" id="3.30.160.360">
    <property type="match status" value="2"/>
</dbReference>
<dbReference type="InterPro" id="IPR001214">
    <property type="entry name" value="SET_dom"/>
</dbReference>
<dbReference type="SMART" id="SM00541">
    <property type="entry name" value="FYRN"/>
    <property type="match status" value="1"/>
</dbReference>
<dbReference type="Proteomes" id="UP000324222">
    <property type="component" value="Unassembled WGS sequence"/>
</dbReference>
<keyword evidence="9" id="KW-0862">Zinc</keyword>
<protein>
    <recommendedName>
        <fullName evidence="16">Histone-lysine N-methyltransferase trithorax</fullName>
        <ecNumber evidence="2">2.1.1.355</ecNumber>
    </recommendedName>
</protein>
<evidence type="ECO:0000313" key="21">
    <source>
        <dbReference type="EMBL" id="MPC17365.1"/>
    </source>
</evidence>
<evidence type="ECO:0000256" key="10">
    <source>
        <dbReference type="ARBA" id="ARBA00022853"/>
    </source>
</evidence>
<dbReference type="GO" id="GO:0140949">
    <property type="term" value="F:histone H3K9 trimethyltransferase activity"/>
    <property type="evidence" value="ECO:0007669"/>
    <property type="project" value="UniProtKB-EC"/>
</dbReference>
<dbReference type="PROSITE" id="PS50868">
    <property type="entry name" value="POST_SET"/>
    <property type="match status" value="1"/>
</dbReference>
<evidence type="ECO:0000259" key="20">
    <source>
        <dbReference type="PROSITE" id="PS51805"/>
    </source>
</evidence>
<gene>
    <name evidence="21" type="primary">trx</name>
    <name evidence="21" type="ORF">E2C01_010219</name>
</gene>
<dbReference type="GO" id="GO:0005700">
    <property type="term" value="C:polytene chromosome"/>
    <property type="evidence" value="ECO:0007669"/>
    <property type="project" value="UniProtKB-ARBA"/>
</dbReference>
<feature type="region of interest" description="Disordered" evidence="17">
    <location>
        <begin position="1204"/>
        <end position="1270"/>
    </location>
</feature>
<dbReference type="FunFam" id="2.170.270.10:FF:000004">
    <property type="entry name" value="Histone-lysine N-methyltransferase"/>
    <property type="match status" value="1"/>
</dbReference>
<dbReference type="InterPro" id="IPR003616">
    <property type="entry name" value="Post-SET_dom"/>
</dbReference>
<name>A0A5B7D7W1_PORTR</name>
<dbReference type="Gene3D" id="3.30.40.10">
    <property type="entry name" value="Zinc/RING finger domain, C3HC4 (zinc finger)"/>
    <property type="match status" value="1"/>
</dbReference>
<dbReference type="PROSITE" id="PS51543">
    <property type="entry name" value="FYRC"/>
    <property type="match status" value="1"/>
</dbReference>
<feature type="region of interest" description="Disordered" evidence="17">
    <location>
        <begin position="276"/>
        <end position="298"/>
    </location>
</feature>
<reference evidence="21 22" key="1">
    <citation type="submission" date="2019-05" db="EMBL/GenBank/DDBJ databases">
        <title>Another draft genome of Portunus trituberculatus and its Hox gene families provides insights of decapod evolution.</title>
        <authorList>
            <person name="Jeong J.-H."/>
            <person name="Song I."/>
            <person name="Kim S."/>
            <person name="Choi T."/>
            <person name="Kim D."/>
            <person name="Ryu S."/>
            <person name="Kim W."/>
        </authorList>
    </citation>
    <scope>NUCLEOTIDE SEQUENCE [LARGE SCALE GENOMIC DNA]</scope>
    <source>
        <tissue evidence="21">Muscle</tissue>
    </source>
</reference>
<dbReference type="InterPro" id="IPR013083">
    <property type="entry name" value="Znf_RING/FYVE/PHD"/>
</dbReference>
<feature type="region of interest" description="Disordered" evidence="17">
    <location>
        <begin position="43"/>
        <end position="101"/>
    </location>
</feature>
<dbReference type="EMBL" id="VSRR010000583">
    <property type="protein sequence ID" value="MPC17365.1"/>
    <property type="molecule type" value="Genomic_DNA"/>
</dbReference>
<feature type="domain" description="PHD-type" evidence="20">
    <location>
        <begin position="582"/>
        <end position="690"/>
    </location>
</feature>
<dbReference type="SUPFAM" id="SSF47370">
    <property type="entry name" value="Bromodomain"/>
    <property type="match status" value="1"/>
</dbReference>
<dbReference type="Pfam" id="PF00856">
    <property type="entry name" value="SET"/>
    <property type="match status" value="1"/>
</dbReference>
<sequence length="2263" mass="249739">MVDSTSSWLDAVSSELLAGCEAVLQALLNSKCARHLQKRDTSKLSSSGLLTPSPFPDTPILEKGEEGPLERMEDEQSPVEATAGGSKVSAESPGPTLSLGYEQATLPFPECSAASEGVVTLPTPVESVCESAKASHIRDLSMEVESSQVPSKPIKESTSGDGTLLGTSLSSAEGISQGEAVHLKPAAEQALAPLYSQTKPMAASSNIERSGCADVSDKTDLKEKTVKEKTEEEVQLLPRRQTRSCTAGSAPAAGVSTDPIKLKECSVRLEDICKSKSPASSPVKSKPIDQAATPKTETPVNVEMSELPQEPLVEKPAFPEAGEKDTKGISKEIESISHIEEKEPGVLTREALQSLLPLSDTGVSCTQVDGPNDETTATSRVMRNLFMGDRNQMMLETTGLLDAKTDAAEGRSLAQVEAQIISPKDKITKDIDDDCVSSEESSSCDTDTEIESIQDDPEEPRDLYSVKDKLKEKKYESVLQFHVDMVRIIENGRHLNRSQIRNVQATYAKHMKECFPWFDVKSANVFDLVDKQRPFPVPHQDHSYIARTLMSGSRHFTLRDAPIFRKRSTSPSKWLHHGPPDRRKCVLCSREGDDDPNSSGRLLYLGQDEWLHVNCGLWSSEVYEEVDGGLQNVYLAVNRGRLIKCSACLERGATVGCCHKSCQATYHFMCARRACCQFMEDKRIFCPQHESISNGAEKSDDFKVSRCVYVDMDCEKKKWKQVAGNRVSITLGALTIKNLGRIVQESDSSEALIPVDFVCSRLYWSTVDPTRQVTYTCRTRRVIPTLEDASLLGDAAFHKTIDHSLGEDTVHWEMAAVKKWFKQLEERKVEKKSRETNIIPPHLCPLYRSIREKEEEERGARQEVRCRTPPALVEMDVRQCIDDIIDKVSRSVEEESLLLETDLPAITTYDDSELISMVLNDLDGCDPIPLESTSGRPSPLDIDFLSHCDHMMDSGKVTHSGTMTQEAQEPDCDPQVIMDTDAPLAVAHQAFEEEPTEADQICRVLPMPSTNSRRSSSTSDHSDSVPHGAPPPPATQQSPRHSDENEGTNIGGKGSERKKICMKRNYRTVIKKYPLRSGMRKSKPYETVQIEINETIEIPGGEGPGMVHKSLKRKWSGILDSEEEDEEDGCQKDAGGRSQGQDENTSPGSDGENSKENAVSKKVLKFSDDNNDITVSIVNNNNNLCEFSKSRSHRYRHKTVLQLDGAADGSSSSAEMSESQDEGTGEERTARSHSQDDPQTPPLHSSLAMRIKEQSLARSSPGEEGPYKCSKCKRLYRTKESCEKHIETCTFEVDSSSTSDEDEEYEDNLHSDEEDNKDEDDNQGLTEPLSPKVEASTSQYPPTPSVSSVGEYLSSPPELSSGQHSMEGQEISLIGNLVSNIEQGLSSTPLQQMDISKPTEFLGTSSTDSEEPAVKKQRLDPALPRQPGVHRQVRTAIKKSPGSGEDVELLGVVRSAPPPGTDVFVPPPVSPVKFSPIVKKSASPRRYTNIRLMRGNRGYQYRRAPPHMPTQDQYHGAASSLPLPPTAAAPIQVTMHPMANTSGQILTQATPPFQQFGNQSTYTPAAQLASTVTHLSPALQVGPQVTQVAPQVSPQVSPLLTMVSTPSVAVPQGYTLQYVGSFRDGEMASGGSSLVTYPAAPVVVPQPQLVMTPQQSSVSVLSAPGTVDLPLSLSAASTIGTYSVPTPRPRPQASVAPQVIRPQPVQTTASQDNNLMDTQTHSRLPFADRPLVGGVRTVATVAPAIITTSVVSVSTCSMATKLTSVETTPKIATVRPRPTYSYRDAMREKQLERQKQRQEIIQINQVQAPAGHQEFLKEQEGSQTVASDSESDSENETTCPETEKDERLETQSYKLVLRKDSTLSSGFNVLPISGPATPLPAPEVKELRIKAKVSVGPKRKTKNRDREKDLIIVNKDTTNDLYVNEQLPNLSLQQPVHTPSDDPALFDKPKTCSTEPYIVFELTSDDGFRVESRHISEVWQKVFDAVAAARASMRVDSKMPTNMQQPGPGGAMSGLHMLGLTHNAVQYLLEQLPGAKDCHKYSFQFHRRPQEEGAVEENPSGCARTEAFKTRSPYDIFSWLASKHRRMPERSLVQQEEIQLSTRRATSLELPMAMRYRHLRETAREAVGVFRSNIHGRGLFCKRDIDAGEMVIEYAGQVIRSSMCDMREKDYESKGIGCYMFRIDDDMVIDATMHGNAARFINHSCDPNCYSRVVDILGKKHIIIFALRRILRGEELTYDYKFPIEEDKIPCTCGTRRCRKYLN</sequence>
<keyword evidence="8" id="KW-0863">Zinc-finger</keyword>
<dbReference type="CDD" id="cd19170">
    <property type="entry name" value="SET_KMT2A_2B"/>
    <property type="match status" value="1"/>
</dbReference>
<dbReference type="Pfam" id="PF05965">
    <property type="entry name" value="FYRC"/>
    <property type="match status" value="1"/>
</dbReference>
<feature type="compositionally biased region" description="Polar residues" evidence="17">
    <location>
        <begin position="1139"/>
        <end position="1148"/>
    </location>
</feature>
<keyword evidence="3 21" id="KW-0489">Methyltransferase</keyword>
<evidence type="ECO:0000256" key="7">
    <source>
        <dbReference type="ARBA" id="ARBA00022737"/>
    </source>
</evidence>
<evidence type="ECO:0000256" key="8">
    <source>
        <dbReference type="ARBA" id="ARBA00022771"/>
    </source>
</evidence>
<feature type="compositionally biased region" description="Polar residues" evidence="17">
    <location>
        <begin position="1335"/>
        <end position="1348"/>
    </location>
</feature>
<keyword evidence="13" id="KW-0238">DNA-binding</keyword>
<dbReference type="PROSITE" id="PS51542">
    <property type="entry name" value="FYRN"/>
    <property type="match status" value="1"/>
</dbReference>
<dbReference type="GO" id="GO:0003677">
    <property type="term" value="F:DNA binding"/>
    <property type="evidence" value="ECO:0007669"/>
    <property type="project" value="UniProtKB-KW"/>
</dbReference>
<keyword evidence="12" id="KW-0103">Bromodomain</keyword>
<dbReference type="Gene3D" id="2.170.270.10">
    <property type="entry name" value="SET domain"/>
    <property type="match status" value="1"/>
</dbReference>
<feature type="region of interest" description="Disordered" evidence="17">
    <location>
        <begin position="1007"/>
        <end position="1061"/>
    </location>
</feature>
<feature type="compositionally biased region" description="Basic and acidic residues" evidence="17">
    <location>
        <begin position="60"/>
        <end position="71"/>
    </location>
</feature>
<evidence type="ECO:0000256" key="4">
    <source>
        <dbReference type="ARBA" id="ARBA00022679"/>
    </source>
</evidence>
<dbReference type="InterPro" id="IPR034732">
    <property type="entry name" value="EPHD"/>
</dbReference>
<evidence type="ECO:0000256" key="6">
    <source>
        <dbReference type="ARBA" id="ARBA00022723"/>
    </source>
</evidence>
<keyword evidence="11" id="KW-0805">Transcription regulation</keyword>
<keyword evidence="5" id="KW-0949">S-adenosyl-L-methionine</keyword>
<dbReference type="SMART" id="SM00508">
    <property type="entry name" value="PostSET"/>
    <property type="match status" value="1"/>
</dbReference>
<keyword evidence="6" id="KW-0479">Metal-binding</keyword>
<feature type="compositionally biased region" description="Acidic residues" evidence="17">
    <location>
        <begin position="446"/>
        <end position="459"/>
    </location>
</feature>
<dbReference type="GO" id="GO:0008270">
    <property type="term" value="F:zinc ion binding"/>
    <property type="evidence" value="ECO:0007669"/>
    <property type="project" value="UniProtKB-KW"/>
</dbReference>
<dbReference type="PROSITE" id="PS51805">
    <property type="entry name" value="EPHD"/>
    <property type="match status" value="1"/>
</dbReference>
<accession>A0A5B7D7W1</accession>
<keyword evidence="22" id="KW-1185">Reference proteome</keyword>
<feature type="region of interest" description="Disordered" evidence="17">
    <location>
        <begin position="1118"/>
        <end position="1160"/>
    </location>
</feature>
<evidence type="ECO:0000256" key="2">
    <source>
        <dbReference type="ARBA" id="ARBA00012183"/>
    </source>
</evidence>
<evidence type="ECO:0000256" key="14">
    <source>
        <dbReference type="ARBA" id="ARBA00023163"/>
    </source>
</evidence>
<dbReference type="InterPro" id="IPR003889">
    <property type="entry name" value="FYrich_C"/>
</dbReference>
<feature type="region of interest" description="Disordered" evidence="17">
    <location>
        <begin position="431"/>
        <end position="461"/>
    </location>
</feature>
<dbReference type="GO" id="GO:0042800">
    <property type="term" value="F:histone H3K4 methyltransferase activity"/>
    <property type="evidence" value="ECO:0007669"/>
    <property type="project" value="TreeGrafter"/>
</dbReference>
<keyword evidence="10" id="KW-0156">Chromatin regulator</keyword>
<evidence type="ECO:0000259" key="19">
    <source>
        <dbReference type="PROSITE" id="PS50868"/>
    </source>
</evidence>
<feature type="compositionally biased region" description="Low complexity" evidence="17">
    <location>
        <begin position="1204"/>
        <end position="1217"/>
    </location>
</feature>
<feature type="compositionally biased region" description="Basic and acidic residues" evidence="17">
    <location>
        <begin position="1225"/>
        <end position="1236"/>
    </location>
</feature>
<dbReference type="InterPro" id="IPR036427">
    <property type="entry name" value="Bromodomain-like_sf"/>
</dbReference>
<dbReference type="FunFam" id="3.30.40.10:FF:000002">
    <property type="entry name" value="Histone-lysine N-methyltransferase"/>
    <property type="match status" value="1"/>
</dbReference>
<dbReference type="Pfam" id="PF05964">
    <property type="entry name" value="FYRN"/>
    <property type="match status" value="1"/>
</dbReference>
<proteinExistence type="predicted"/>
<feature type="compositionally biased region" description="Polar residues" evidence="17">
    <location>
        <begin position="1357"/>
        <end position="1366"/>
    </location>
</feature>
<evidence type="ECO:0000256" key="16">
    <source>
        <dbReference type="ARBA" id="ARBA00071661"/>
    </source>
</evidence>
<feature type="region of interest" description="Disordered" evidence="17">
    <location>
        <begin position="1818"/>
        <end position="1847"/>
    </location>
</feature>
<dbReference type="CDD" id="cd15664">
    <property type="entry name" value="ePHD_KMT2A_like"/>
    <property type="match status" value="1"/>
</dbReference>
<dbReference type="OrthoDB" id="308383at2759"/>
<dbReference type="PROSITE" id="PS50280">
    <property type="entry name" value="SET"/>
    <property type="match status" value="1"/>
</dbReference>
<evidence type="ECO:0000256" key="9">
    <source>
        <dbReference type="ARBA" id="ARBA00022833"/>
    </source>
</evidence>
<feature type="compositionally biased region" description="Low complexity" evidence="17">
    <location>
        <begin position="276"/>
        <end position="285"/>
    </location>
</feature>
<feature type="domain" description="SET" evidence="18">
    <location>
        <begin position="2125"/>
        <end position="2241"/>
    </location>
</feature>
<comment type="subcellular location">
    <subcellularLocation>
        <location evidence="1">Nucleus</location>
    </subcellularLocation>
</comment>
<feature type="region of interest" description="Disordered" evidence="17">
    <location>
        <begin position="1292"/>
        <end position="1367"/>
    </location>
</feature>
<dbReference type="SMART" id="SM00317">
    <property type="entry name" value="SET"/>
    <property type="match status" value="1"/>
</dbReference>
<dbReference type="GO" id="GO:0032259">
    <property type="term" value="P:methylation"/>
    <property type="evidence" value="ECO:0007669"/>
    <property type="project" value="UniProtKB-KW"/>
</dbReference>
<feature type="compositionally biased region" description="Low complexity" evidence="17">
    <location>
        <begin position="1009"/>
        <end position="1019"/>
    </location>
</feature>
<keyword evidence="4 21" id="KW-0808">Transferase</keyword>
<evidence type="ECO:0000256" key="13">
    <source>
        <dbReference type="ARBA" id="ARBA00023125"/>
    </source>
</evidence>
<evidence type="ECO:0000256" key="1">
    <source>
        <dbReference type="ARBA" id="ARBA00004123"/>
    </source>
</evidence>
<dbReference type="PANTHER" id="PTHR45838">
    <property type="entry name" value="HISTONE-LYSINE-N-METHYLTRANSFERASE 2 KMT2 FAMILY MEMBER"/>
    <property type="match status" value="1"/>
</dbReference>
<organism evidence="21 22">
    <name type="scientific">Portunus trituberculatus</name>
    <name type="common">Swimming crab</name>
    <name type="synonym">Neptunus trituberculatus</name>
    <dbReference type="NCBI Taxonomy" id="210409"/>
    <lineage>
        <taxon>Eukaryota</taxon>
        <taxon>Metazoa</taxon>
        <taxon>Ecdysozoa</taxon>
        <taxon>Arthropoda</taxon>
        <taxon>Crustacea</taxon>
        <taxon>Multicrustacea</taxon>
        <taxon>Malacostraca</taxon>
        <taxon>Eumalacostraca</taxon>
        <taxon>Eucarida</taxon>
        <taxon>Decapoda</taxon>
        <taxon>Pleocyemata</taxon>
        <taxon>Brachyura</taxon>
        <taxon>Eubrachyura</taxon>
        <taxon>Portunoidea</taxon>
        <taxon>Portunidae</taxon>
        <taxon>Portuninae</taxon>
        <taxon>Portunus</taxon>
    </lineage>
</organism>
<evidence type="ECO:0000256" key="5">
    <source>
        <dbReference type="ARBA" id="ARBA00022691"/>
    </source>
</evidence>
<evidence type="ECO:0000256" key="17">
    <source>
        <dbReference type="SAM" id="MobiDB-lite"/>
    </source>
</evidence>
<dbReference type="InterPro" id="IPR046341">
    <property type="entry name" value="SET_dom_sf"/>
</dbReference>
<dbReference type="Pfam" id="PF13771">
    <property type="entry name" value="zf-HC5HC2H"/>
    <property type="match status" value="1"/>
</dbReference>
<dbReference type="SMART" id="SM00542">
    <property type="entry name" value="FYRC"/>
    <property type="match status" value="1"/>
</dbReference>